<dbReference type="Pfam" id="PF02653">
    <property type="entry name" value="BPD_transp_2"/>
    <property type="match status" value="1"/>
</dbReference>
<dbReference type="InterPro" id="IPR001851">
    <property type="entry name" value="ABC_transp_permease"/>
</dbReference>
<dbReference type="STRING" id="946333.A4W93_10880"/>
<dbReference type="InterPro" id="IPR032823">
    <property type="entry name" value="BCA_ABC_TP_C"/>
</dbReference>
<dbReference type="GO" id="GO:0005524">
    <property type="term" value="F:ATP binding"/>
    <property type="evidence" value="ECO:0007669"/>
    <property type="project" value="UniProtKB-KW"/>
</dbReference>
<dbReference type="EMBL" id="CP015118">
    <property type="protein sequence ID" value="ARN20362.1"/>
    <property type="molecule type" value="Genomic_DNA"/>
</dbReference>
<keyword evidence="4" id="KW-1003">Cell membrane</keyword>
<dbReference type="CDD" id="cd03224">
    <property type="entry name" value="ABC_TM1139_LivF_branched"/>
    <property type="match status" value="1"/>
</dbReference>
<evidence type="ECO:0000256" key="10">
    <source>
        <dbReference type="ARBA" id="ARBA00023136"/>
    </source>
</evidence>
<keyword evidence="12" id="KW-1185">Reference proteome</keyword>
<dbReference type="OrthoDB" id="5290247at2"/>
<evidence type="ECO:0000256" key="5">
    <source>
        <dbReference type="ARBA" id="ARBA00022692"/>
    </source>
</evidence>
<dbReference type="PANTHER" id="PTHR43820:SF4">
    <property type="entry name" value="HIGH-AFFINITY BRANCHED-CHAIN AMINO ACID TRANSPORT ATP-BINDING PROTEIN LIVF"/>
    <property type="match status" value="1"/>
</dbReference>
<gene>
    <name evidence="11" type="ORF">A4W93_10880</name>
</gene>
<protein>
    <submittedName>
        <fullName evidence="11">ABC transporter</fullName>
    </submittedName>
</protein>
<keyword evidence="3" id="KW-0813">Transport</keyword>
<dbReference type="AlphaFoldDB" id="A0A1W6L7Z5"/>
<dbReference type="InterPro" id="IPR052156">
    <property type="entry name" value="BCAA_Transport_ATP-bd_LivF"/>
</dbReference>
<keyword evidence="8" id="KW-0029">Amino-acid transport</keyword>
<keyword evidence="7" id="KW-0067">ATP-binding</keyword>
<keyword evidence="9" id="KW-1133">Transmembrane helix</keyword>
<dbReference type="GO" id="GO:0005886">
    <property type="term" value="C:plasma membrane"/>
    <property type="evidence" value="ECO:0007669"/>
    <property type="project" value="UniProtKB-SubCell"/>
</dbReference>
<evidence type="ECO:0000313" key="11">
    <source>
        <dbReference type="EMBL" id="ARN20362.1"/>
    </source>
</evidence>
<dbReference type="RefSeq" id="WP_085750633.1">
    <property type="nucleotide sequence ID" value="NZ_BSPR01000023.1"/>
</dbReference>
<keyword evidence="5" id="KW-0812">Transmembrane</keyword>
<comment type="subcellular location">
    <subcellularLocation>
        <location evidence="1">Cell membrane</location>
        <topology evidence="1">Multi-pass membrane protein</topology>
    </subcellularLocation>
</comment>
<evidence type="ECO:0000256" key="7">
    <source>
        <dbReference type="ARBA" id="ARBA00022840"/>
    </source>
</evidence>
<evidence type="ECO:0000256" key="6">
    <source>
        <dbReference type="ARBA" id="ARBA00022741"/>
    </source>
</evidence>
<proteinExistence type="inferred from homology"/>
<dbReference type="InterPro" id="IPR043428">
    <property type="entry name" value="LivM-like"/>
</dbReference>
<dbReference type="PANTHER" id="PTHR43820">
    <property type="entry name" value="HIGH-AFFINITY BRANCHED-CHAIN AMINO ACID TRANSPORT ATP-BINDING PROTEIN LIVF"/>
    <property type="match status" value="1"/>
</dbReference>
<dbReference type="Proteomes" id="UP000193427">
    <property type="component" value="Chromosome"/>
</dbReference>
<reference evidence="11 12" key="1">
    <citation type="submission" date="2016-04" db="EMBL/GenBank/DDBJ databases">
        <title>Complete genome sequence of natural rubber-degrading, novel Gram-negative bacterium, Rhizobacter gummiphilus strain NS21.</title>
        <authorList>
            <person name="Tabata M."/>
            <person name="Kasai D."/>
            <person name="Fukuda M."/>
        </authorList>
    </citation>
    <scope>NUCLEOTIDE SEQUENCE [LARGE SCALE GENOMIC DNA]</scope>
    <source>
        <strain evidence="11 12">NS21</strain>
    </source>
</reference>
<sequence>MNTLADRITLPASAAPQGPSIAQWTAGIAVVAAGVVAAATVNGYHVFVLANVALFAIVGIGLNVLIGLTGQMSIGHVGFYAIGAYTVSVLTTKFGVSVWVAWPLGALLAAVLGALLALPALRVKGPYLAMITIAFGFIVEHAIVEMRDLTGGQNGIMGVPGFSFLGWLTGERAVAALAVVTAGAVLVLFTRLSRGSWGAAMRAVRDSETAAQSVGLDPLVVKTVAFSLSAAAAGLAGGLFAPLSGIVTPQSFGFSQSLLFVLVVVIGGTGSVAGPVIGAVIVGLLPELLSSLEAYRLLCFGVMLLLVLWAAPTGVAGLLRRWTARPMPFVPVPPAAPGALAWLDRQRGRLVAKGLTMRFGGLRAVEGLDVEVHPAQVTSLIGPNGAGKTTVLNMLSGLYVPTAGTVHLEGRELHGAPAFQAARKGVARTYQTSLLFGGLSVEDNVVIALAGGRLGALFSPAGFEDPARRERARALLAFCGYAGSAATRAADLAHVDKRLVEIARALATNPQVLLLDEPAAGLSREDKARLADLLRRIATTGVGVLVIEHDMELVMGVSDRVVVLDAGQHLATGTPAEVQADPKVLQAYLGASVNAPPRRASREAASAPEMLGVGKLVASYGSVDVLHGIDLQVRSSEVVALLGANGAGKSTLMRALAGLHRPVQGGIHLQGADLTRLGPEDIVRQGLVLVPEGRQVFPELSVRDNILLGAFLHPEGREARLEEMFVRFPRLRERQAQRAGLLSGGEQQMLAIARGLMSKPRILLLDEPSLGLAPKVIEELFQALDTLRQEGLTVLLVDQMAALALAIADRAFVVEGGRVVAEGSAEEIAADPALAKAYLGGGH</sequence>
<name>A0A1W6L7Z5_9BURK</name>
<dbReference type="Gene3D" id="3.40.50.300">
    <property type="entry name" value="P-loop containing nucleotide triphosphate hydrolases"/>
    <property type="match status" value="2"/>
</dbReference>
<evidence type="ECO:0000313" key="12">
    <source>
        <dbReference type="Proteomes" id="UP000193427"/>
    </source>
</evidence>
<keyword evidence="6" id="KW-0547">Nucleotide-binding</keyword>
<evidence type="ECO:0000256" key="1">
    <source>
        <dbReference type="ARBA" id="ARBA00004651"/>
    </source>
</evidence>
<dbReference type="PROSITE" id="PS50893">
    <property type="entry name" value="ABC_TRANSPORTER_2"/>
    <property type="match status" value="2"/>
</dbReference>
<dbReference type="PROSITE" id="PS00211">
    <property type="entry name" value="ABC_TRANSPORTER_1"/>
    <property type="match status" value="1"/>
</dbReference>
<dbReference type="GO" id="GO:0016887">
    <property type="term" value="F:ATP hydrolysis activity"/>
    <property type="evidence" value="ECO:0007669"/>
    <property type="project" value="InterPro"/>
</dbReference>
<dbReference type="InterPro" id="IPR003593">
    <property type="entry name" value="AAA+_ATPase"/>
</dbReference>
<dbReference type="KEGG" id="rgu:A4W93_10880"/>
<dbReference type="GO" id="GO:0015658">
    <property type="term" value="F:branched-chain amino acid transmembrane transporter activity"/>
    <property type="evidence" value="ECO:0007669"/>
    <property type="project" value="InterPro"/>
</dbReference>
<accession>A0A1W6L7Z5</accession>
<dbReference type="Pfam" id="PF00005">
    <property type="entry name" value="ABC_tran"/>
    <property type="match status" value="2"/>
</dbReference>
<evidence type="ECO:0000256" key="2">
    <source>
        <dbReference type="ARBA" id="ARBA00005417"/>
    </source>
</evidence>
<dbReference type="InterPro" id="IPR003439">
    <property type="entry name" value="ABC_transporter-like_ATP-bd"/>
</dbReference>
<dbReference type="InterPro" id="IPR027417">
    <property type="entry name" value="P-loop_NTPase"/>
</dbReference>
<evidence type="ECO:0000256" key="9">
    <source>
        <dbReference type="ARBA" id="ARBA00022989"/>
    </source>
</evidence>
<evidence type="ECO:0000256" key="3">
    <source>
        <dbReference type="ARBA" id="ARBA00022448"/>
    </source>
</evidence>
<dbReference type="CDD" id="cd06581">
    <property type="entry name" value="TM_PBP1_LivM_like"/>
    <property type="match status" value="1"/>
</dbReference>
<dbReference type="SUPFAM" id="SSF52540">
    <property type="entry name" value="P-loop containing nucleoside triphosphate hydrolases"/>
    <property type="match status" value="2"/>
</dbReference>
<evidence type="ECO:0000256" key="4">
    <source>
        <dbReference type="ARBA" id="ARBA00022475"/>
    </source>
</evidence>
<dbReference type="SMART" id="SM00382">
    <property type="entry name" value="AAA"/>
    <property type="match status" value="2"/>
</dbReference>
<dbReference type="CDD" id="cd03219">
    <property type="entry name" value="ABC_Mj1267_LivG_branched"/>
    <property type="match status" value="1"/>
</dbReference>
<keyword evidence="10" id="KW-0472">Membrane</keyword>
<dbReference type="Pfam" id="PF12399">
    <property type="entry name" value="BCA_ABC_TP_C"/>
    <property type="match status" value="1"/>
</dbReference>
<dbReference type="GO" id="GO:0015807">
    <property type="term" value="P:L-amino acid transport"/>
    <property type="evidence" value="ECO:0007669"/>
    <property type="project" value="TreeGrafter"/>
</dbReference>
<comment type="similarity">
    <text evidence="2">Belongs to the ABC transporter superfamily.</text>
</comment>
<dbReference type="InterPro" id="IPR017871">
    <property type="entry name" value="ABC_transporter-like_CS"/>
</dbReference>
<organism evidence="11 12">
    <name type="scientific">Piscinibacter gummiphilus</name>
    <dbReference type="NCBI Taxonomy" id="946333"/>
    <lineage>
        <taxon>Bacteria</taxon>
        <taxon>Pseudomonadati</taxon>
        <taxon>Pseudomonadota</taxon>
        <taxon>Betaproteobacteria</taxon>
        <taxon>Burkholderiales</taxon>
        <taxon>Sphaerotilaceae</taxon>
        <taxon>Piscinibacter</taxon>
    </lineage>
</organism>
<evidence type="ECO:0000256" key="8">
    <source>
        <dbReference type="ARBA" id="ARBA00022970"/>
    </source>
</evidence>